<feature type="domain" description="THAP-type" evidence="6">
    <location>
        <begin position="1"/>
        <end position="86"/>
    </location>
</feature>
<evidence type="ECO:0000256" key="2">
    <source>
        <dbReference type="ARBA" id="ARBA00022771"/>
    </source>
</evidence>
<proteinExistence type="predicted"/>
<evidence type="ECO:0000313" key="8">
    <source>
        <dbReference type="Proteomes" id="UP001154078"/>
    </source>
</evidence>
<dbReference type="EMBL" id="OV121139">
    <property type="protein sequence ID" value="CAH0562248.1"/>
    <property type="molecule type" value="Genomic_DNA"/>
</dbReference>
<evidence type="ECO:0000313" key="7">
    <source>
        <dbReference type="EMBL" id="CAH0562248.1"/>
    </source>
</evidence>
<dbReference type="Proteomes" id="UP001154078">
    <property type="component" value="Chromosome 8"/>
</dbReference>
<name>A0A9P0BFU2_BRAAE</name>
<dbReference type="GO" id="GO:0008270">
    <property type="term" value="F:zinc ion binding"/>
    <property type="evidence" value="ECO:0007669"/>
    <property type="project" value="UniProtKB-KW"/>
</dbReference>
<keyword evidence="3" id="KW-0862">Zinc</keyword>
<evidence type="ECO:0000256" key="3">
    <source>
        <dbReference type="ARBA" id="ARBA00022833"/>
    </source>
</evidence>
<dbReference type="OrthoDB" id="7683421at2759"/>
<dbReference type="GO" id="GO:0043565">
    <property type="term" value="F:sequence-specific DNA binding"/>
    <property type="evidence" value="ECO:0007669"/>
    <property type="project" value="InterPro"/>
</dbReference>
<keyword evidence="4 5" id="KW-0238">DNA-binding</keyword>
<organism evidence="7 8">
    <name type="scientific">Brassicogethes aeneus</name>
    <name type="common">Rape pollen beetle</name>
    <name type="synonym">Meligethes aeneus</name>
    <dbReference type="NCBI Taxonomy" id="1431903"/>
    <lineage>
        <taxon>Eukaryota</taxon>
        <taxon>Metazoa</taxon>
        <taxon>Ecdysozoa</taxon>
        <taxon>Arthropoda</taxon>
        <taxon>Hexapoda</taxon>
        <taxon>Insecta</taxon>
        <taxon>Pterygota</taxon>
        <taxon>Neoptera</taxon>
        <taxon>Endopterygota</taxon>
        <taxon>Coleoptera</taxon>
        <taxon>Polyphaga</taxon>
        <taxon>Cucujiformia</taxon>
        <taxon>Nitidulidae</taxon>
        <taxon>Meligethinae</taxon>
        <taxon>Brassicogethes</taxon>
    </lineage>
</organism>
<dbReference type="InterPro" id="IPR026516">
    <property type="entry name" value="THAP1/10"/>
</dbReference>
<reference evidence="7" key="1">
    <citation type="submission" date="2021-12" db="EMBL/GenBank/DDBJ databases">
        <authorList>
            <person name="King R."/>
        </authorList>
    </citation>
    <scope>NUCLEOTIDE SEQUENCE</scope>
</reference>
<keyword evidence="2 5" id="KW-0863">Zinc-finger</keyword>
<evidence type="ECO:0000256" key="4">
    <source>
        <dbReference type="ARBA" id="ARBA00023125"/>
    </source>
</evidence>
<dbReference type="InterPro" id="IPR006612">
    <property type="entry name" value="THAP_Znf"/>
</dbReference>
<evidence type="ECO:0000259" key="6">
    <source>
        <dbReference type="PROSITE" id="PS50950"/>
    </source>
</evidence>
<sequence length="369" mass="42776">MGGCRCSYKNCQNSTKSSENLHFFHYPVRHKERCKLWIEMANKPQFCDLEEDQLRNKVICEQHFEDKYFPNPLKKRLLQGAVPSLDGDSLEPPVEIPLTEDVHIMPANDDGTIFMVKTENTFKRRRAQECESYVYKNGLILPSRGKRAEIKKEIKMENDGALHRVLDNKEMQVVTGMTINATKRTTNPVSITSMKPKKVLNRLLEPIVHPNFRNPQIMRDELSIEDDKPNIEHVEIQDLQEDISIVPATPKQNLNGSTSAKKPEAVPVNKNYLRKIKQHSREIATIKKMLQEKTKLDMGKILEALKESVPPTLYTIVELNMKLQCDLTMNDLQFFGDIHKHSPQVYDLLINKYDWKLPDMEKYNSENSM</sequence>
<dbReference type="PANTHER" id="PTHR46600">
    <property type="entry name" value="THAP DOMAIN-CONTAINING"/>
    <property type="match status" value="1"/>
</dbReference>
<keyword evidence="1" id="KW-0479">Metal-binding</keyword>
<dbReference type="SMART" id="SM00692">
    <property type="entry name" value="DM3"/>
    <property type="match status" value="1"/>
</dbReference>
<dbReference type="PROSITE" id="PS50950">
    <property type="entry name" value="ZF_THAP"/>
    <property type="match status" value="1"/>
</dbReference>
<accession>A0A9P0BFU2</accession>
<evidence type="ECO:0000256" key="1">
    <source>
        <dbReference type="ARBA" id="ARBA00022723"/>
    </source>
</evidence>
<evidence type="ECO:0000256" key="5">
    <source>
        <dbReference type="PROSITE-ProRule" id="PRU00309"/>
    </source>
</evidence>
<dbReference type="SMART" id="SM00980">
    <property type="entry name" value="THAP"/>
    <property type="match status" value="1"/>
</dbReference>
<dbReference type="Pfam" id="PF05485">
    <property type="entry name" value="THAP"/>
    <property type="match status" value="1"/>
</dbReference>
<dbReference type="PANTHER" id="PTHR46600:SF11">
    <property type="entry name" value="THAP DOMAIN-CONTAINING PROTEIN 10"/>
    <property type="match status" value="1"/>
</dbReference>
<keyword evidence="8" id="KW-1185">Reference proteome</keyword>
<gene>
    <name evidence="7" type="ORF">MELIAE_LOCUS11423</name>
</gene>
<dbReference type="SUPFAM" id="SSF57716">
    <property type="entry name" value="Glucocorticoid receptor-like (DNA-binding domain)"/>
    <property type="match status" value="1"/>
</dbReference>
<protein>
    <recommendedName>
        <fullName evidence="6">THAP-type domain-containing protein</fullName>
    </recommendedName>
</protein>
<dbReference type="AlphaFoldDB" id="A0A9P0BFU2"/>